<keyword evidence="2" id="KW-0808">Transferase</keyword>
<reference evidence="2 3" key="1">
    <citation type="submission" date="2019-09" db="EMBL/GenBank/DDBJ databases">
        <title>Bird 10,000 Genomes (B10K) Project - Family phase.</title>
        <authorList>
            <person name="Zhang G."/>
        </authorList>
    </citation>
    <scope>NUCLEOTIDE SEQUENCE [LARGE SCALE GENOMIC DNA]</scope>
    <source>
        <strain evidence="2">B10K-DU-012-55</strain>
        <tissue evidence="2">Muscle</tissue>
    </source>
</reference>
<evidence type="ECO:0000313" key="2">
    <source>
        <dbReference type="EMBL" id="NWU53075.1"/>
    </source>
</evidence>
<protein>
    <submittedName>
        <fullName evidence="2">SNRK kinase</fullName>
    </submittedName>
</protein>
<sequence length="140" mass="15760">RCLLPLTSHKRVSEEEHEIILQAMTCGNIADRDTIQEMLREKQKKQGHRLSLVYNLAKEVQSRSAPPARPPRVPSAGDMGGRRPPGTLLKVPAVDTAITKSTPALQQICEEEEEEYEEEEGRPNAMERKSSSLNQEQMRA</sequence>
<feature type="compositionally biased region" description="Acidic residues" evidence="1">
    <location>
        <begin position="109"/>
        <end position="120"/>
    </location>
</feature>
<comment type="caution">
    <text evidence="2">The sequence shown here is derived from an EMBL/GenBank/DDBJ whole genome shotgun (WGS) entry which is preliminary data.</text>
</comment>
<name>A0A7K5XJ46_9CHAR</name>
<evidence type="ECO:0000256" key="1">
    <source>
        <dbReference type="SAM" id="MobiDB-lite"/>
    </source>
</evidence>
<organism evidence="2 3">
    <name type="scientific">Dromas ardeola</name>
    <dbReference type="NCBI Taxonomy" id="458190"/>
    <lineage>
        <taxon>Eukaryota</taxon>
        <taxon>Metazoa</taxon>
        <taxon>Chordata</taxon>
        <taxon>Craniata</taxon>
        <taxon>Vertebrata</taxon>
        <taxon>Euteleostomi</taxon>
        <taxon>Archelosauria</taxon>
        <taxon>Archosauria</taxon>
        <taxon>Dinosauria</taxon>
        <taxon>Saurischia</taxon>
        <taxon>Theropoda</taxon>
        <taxon>Coelurosauria</taxon>
        <taxon>Aves</taxon>
        <taxon>Neognathae</taxon>
        <taxon>Neoaves</taxon>
        <taxon>Charadriiformes</taxon>
        <taxon>Dromadidae</taxon>
        <taxon>Dromas</taxon>
    </lineage>
</organism>
<keyword evidence="2" id="KW-0418">Kinase</keyword>
<dbReference type="EMBL" id="VYZM01012315">
    <property type="protein sequence ID" value="NWU53075.1"/>
    <property type="molecule type" value="Genomic_DNA"/>
</dbReference>
<dbReference type="GO" id="GO:0016301">
    <property type="term" value="F:kinase activity"/>
    <property type="evidence" value="ECO:0007669"/>
    <property type="project" value="UniProtKB-KW"/>
</dbReference>
<proteinExistence type="predicted"/>
<feature type="region of interest" description="Disordered" evidence="1">
    <location>
        <begin position="59"/>
        <end position="140"/>
    </location>
</feature>
<feature type="compositionally biased region" description="Basic and acidic residues" evidence="1">
    <location>
        <begin position="121"/>
        <end position="130"/>
    </location>
</feature>
<dbReference type="Proteomes" id="UP000586671">
    <property type="component" value="Unassembled WGS sequence"/>
</dbReference>
<keyword evidence="3" id="KW-1185">Reference proteome</keyword>
<evidence type="ECO:0000313" key="3">
    <source>
        <dbReference type="Proteomes" id="UP000586671"/>
    </source>
</evidence>
<dbReference type="AlphaFoldDB" id="A0A7K5XJ46"/>
<accession>A0A7K5XJ46</accession>
<feature type="non-terminal residue" evidence="2">
    <location>
        <position position="140"/>
    </location>
</feature>
<gene>
    <name evidence="2" type="primary">Snrk_1</name>
    <name evidence="2" type="ORF">DROARD_R14994</name>
</gene>
<feature type="compositionally biased region" description="Polar residues" evidence="1">
    <location>
        <begin position="131"/>
        <end position="140"/>
    </location>
</feature>
<feature type="non-terminal residue" evidence="2">
    <location>
        <position position="1"/>
    </location>
</feature>